<dbReference type="InterPro" id="IPR034660">
    <property type="entry name" value="DinB/YfiT-like"/>
</dbReference>
<dbReference type="Pfam" id="PF07398">
    <property type="entry name" value="MDMPI_C"/>
    <property type="match status" value="1"/>
</dbReference>
<reference evidence="3 4" key="1">
    <citation type="submission" date="2019-05" db="EMBL/GenBank/DDBJ databases">
        <title>Nakamurella sp. N5BH11, whole genome shotgun sequence.</title>
        <authorList>
            <person name="Tuo L."/>
        </authorList>
    </citation>
    <scope>NUCLEOTIDE SEQUENCE [LARGE SCALE GENOMIC DNA]</scope>
    <source>
        <strain evidence="3 4">N5BH11</strain>
    </source>
</reference>
<evidence type="ECO:0000313" key="3">
    <source>
        <dbReference type="EMBL" id="TKV57802.1"/>
    </source>
</evidence>
<dbReference type="GO" id="GO:0005886">
    <property type="term" value="C:plasma membrane"/>
    <property type="evidence" value="ECO:0007669"/>
    <property type="project" value="TreeGrafter"/>
</dbReference>
<evidence type="ECO:0000313" key="4">
    <source>
        <dbReference type="Proteomes" id="UP000306985"/>
    </source>
</evidence>
<dbReference type="NCBIfam" id="TIGR03083">
    <property type="entry name" value="maleylpyruvate isomerase family mycothiol-dependent enzyme"/>
    <property type="match status" value="1"/>
</dbReference>
<evidence type="ECO:0000259" key="1">
    <source>
        <dbReference type="Pfam" id="PF07398"/>
    </source>
</evidence>
<accession>A0A4U6QCW5</accession>
<dbReference type="SUPFAM" id="SSF109854">
    <property type="entry name" value="DinB/YfiT-like putative metalloenzymes"/>
    <property type="match status" value="1"/>
</dbReference>
<dbReference type="Pfam" id="PF11716">
    <property type="entry name" value="MDMPI_N"/>
    <property type="match status" value="1"/>
</dbReference>
<keyword evidence="4" id="KW-1185">Reference proteome</keyword>
<dbReference type="PANTHER" id="PTHR40758:SF1">
    <property type="entry name" value="CONSERVED PROTEIN"/>
    <property type="match status" value="1"/>
</dbReference>
<dbReference type="Proteomes" id="UP000306985">
    <property type="component" value="Unassembled WGS sequence"/>
</dbReference>
<evidence type="ECO:0000259" key="2">
    <source>
        <dbReference type="Pfam" id="PF11716"/>
    </source>
</evidence>
<dbReference type="AlphaFoldDB" id="A0A4U6QCW5"/>
<gene>
    <name evidence="3" type="ORF">FDO65_16845</name>
</gene>
<proteinExistence type="predicted"/>
<keyword evidence="3" id="KW-0670">Pyruvate</keyword>
<name>A0A4U6QCW5_9ACTN</name>
<keyword evidence="3" id="KW-0413">Isomerase</keyword>
<feature type="domain" description="Mycothiol-dependent maleylpyruvate isomerase metal-binding" evidence="2">
    <location>
        <begin position="22"/>
        <end position="145"/>
    </location>
</feature>
<dbReference type="PANTHER" id="PTHR40758">
    <property type="entry name" value="CONSERVED PROTEIN"/>
    <property type="match status" value="1"/>
</dbReference>
<dbReference type="InterPro" id="IPR024344">
    <property type="entry name" value="MDMPI_metal-binding"/>
</dbReference>
<dbReference type="EMBL" id="SZZH01000004">
    <property type="protein sequence ID" value="TKV57802.1"/>
    <property type="molecule type" value="Genomic_DNA"/>
</dbReference>
<dbReference type="InterPro" id="IPR017517">
    <property type="entry name" value="Maleyloyr_isom"/>
</dbReference>
<dbReference type="GO" id="GO:0016853">
    <property type="term" value="F:isomerase activity"/>
    <property type="evidence" value="ECO:0007669"/>
    <property type="project" value="UniProtKB-KW"/>
</dbReference>
<dbReference type="GO" id="GO:0046872">
    <property type="term" value="F:metal ion binding"/>
    <property type="evidence" value="ECO:0007669"/>
    <property type="project" value="InterPro"/>
</dbReference>
<feature type="domain" description="MDMPI C-terminal" evidence="1">
    <location>
        <begin position="165"/>
        <end position="253"/>
    </location>
</feature>
<dbReference type="OrthoDB" id="3671213at2"/>
<comment type="caution">
    <text evidence="3">The sequence shown here is derived from an EMBL/GenBank/DDBJ whole genome shotgun (WGS) entry which is preliminary data.</text>
</comment>
<dbReference type="InterPro" id="IPR010872">
    <property type="entry name" value="MDMPI_C-term_domain"/>
</dbReference>
<sequence length="266" mass="29212">MSRAAPAPMTVATALQFLRRERDLMVETIGDTDPRDRVVTAPEWRLVDLVAHVSGVHRWATAVVRDGRTENLSDDELAPLFAGPGRRGSAALQDWFATGVDRLATALEQAPDDLPAFTFLADPLTPRLFWARRQLHETTIHRVDALTARLGRLASTHEADIDTAVAADGIDELVTGFVPRRRSRLRSDETFRFVIAPTDLDLAWTVTVSEEPPVVVREAAPDATAVISGTAAGVYLGLWNRGDDIAETGSEDALGLWRETVRISWV</sequence>
<organism evidence="3 4">
    <name type="scientific">Nakamurella flava</name>
    <dbReference type="NCBI Taxonomy" id="2576308"/>
    <lineage>
        <taxon>Bacteria</taxon>
        <taxon>Bacillati</taxon>
        <taxon>Actinomycetota</taxon>
        <taxon>Actinomycetes</taxon>
        <taxon>Nakamurellales</taxon>
        <taxon>Nakamurellaceae</taxon>
        <taxon>Nakamurella</taxon>
    </lineage>
</organism>
<protein>
    <submittedName>
        <fullName evidence="3">Maleylpyruvate isomerase family protein</fullName>
    </submittedName>
</protein>